<organism evidence="3 4">
    <name type="scientific">Dickeya chrysanthemi</name>
    <name type="common">Pectobacterium chrysanthemi</name>
    <name type="synonym">Erwinia chrysanthemi</name>
    <dbReference type="NCBI Taxonomy" id="556"/>
    <lineage>
        <taxon>Bacteria</taxon>
        <taxon>Pseudomonadati</taxon>
        <taxon>Pseudomonadota</taxon>
        <taxon>Gammaproteobacteria</taxon>
        <taxon>Enterobacterales</taxon>
        <taxon>Pectobacteriaceae</taxon>
        <taxon>Dickeya</taxon>
    </lineage>
</organism>
<accession>A0ABU8JTB5</accession>
<comment type="caution">
    <text evidence="3">The sequence shown here is derived from an EMBL/GenBank/DDBJ whole genome shotgun (WGS) entry which is preliminary data.</text>
</comment>
<keyword evidence="2" id="KW-0732">Signal</keyword>
<evidence type="ECO:0000313" key="3">
    <source>
        <dbReference type="EMBL" id="MEI7066047.1"/>
    </source>
</evidence>
<dbReference type="Proteomes" id="UP001359469">
    <property type="component" value="Unassembled WGS sequence"/>
</dbReference>
<feature type="region of interest" description="Disordered" evidence="1">
    <location>
        <begin position="54"/>
        <end position="94"/>
    </location>
</feature>
<evidence type="ECO:0008006" key="5">
    <source>
        <dbReference type="Google" id="ProtNLM"/>
    </source>
</evidence>
<feature type="chain" id="PRO_5045727082" description="Collagen triple helix repeat protein" evidence="2">
    <location>
        <begin position="25"/>
        <end position="94"/>
    </location>
</feature>
<keyword evidence="4" id="KW-1185">Reference proteome</keyword>
<dbReference type="RefSeq" id="WP_336730567.1">
    <property type="nucleotide sequence ID" value="NZ_JBBBOO010000036.1"/>
</dbReference>
<feature type="compositionally biased region" description="Gly residues" evidence="1">
    <location>
        <begin position="66"/>
        <end position="87"/>
    </location>
</feature>
<protein>
    <recommendedName>
        <fullName evidence="5">Collagen triple helix repeat protein</fullName>
    </recommendedName>
</protein>
<evidence type="ECO:0000256" key="2">
    <source>
        <dbReference type="SAM" id="SignalP"/>
    </source>
</evidence>
<evidence type="ECO:0000313" key="4">
    <source>
        <dbReference type="Proteomes" id="UP001359469"/>
    </source>
</evidence>
<reference evidence="3 4" key="1">
    <citation type="submission" date="2024-03" db="EMBL/GenBank/DDBJ databases">
        <title>Analysis of soft rot Pectobacteriaceae population diversity in US potato growing regions between 2016 and 2022.</title>
        <authorList>
            <person name="Ma X."/>
            <person name="Zhang X."/>
            <person name="Stodghill P."/>
            <person name="Rioux R."/>
            <person name="Babler B."/>
            <person name="Shrestha S."/>
            <person name="Babler B."/>
            <person name="Rivedal H."/>
            <person name="Frost K."/>
            <person name="Hao J."/>
            <person name="Secor G."/>
            <person name="Swingle B."/>
        </authorList>
    </citation>
    <scope>NUCLEOTIDE SEQUENCE [LARGE SCALE GENOMIC DNA]</scope>
    <source>
        <strain evidence="3 4">SR64</strain>
    </source>
</reference>
<gene>
    <name evidence="3" type="ORF">WCU84_20730</name>
</gene>
<dbReference type="EMBL" id="JBBBOO010000036">
    <property type="protein sequence ID" value="MEI7066047.1"/>
    <property type="molecule type" value="Genomic_DNA"/>
</dbReference>
<name>A0ABU8JTB5_DICCH</name>
<evidence type="ECO:0000256" key="1">
    <source>
        <dbReference type="SAM" id="MobiDB-lite"/>
    </source>
</evidence>
<proteinExistence type="predicted"/>
<feature type="signal peptide" evidence="2">
    <location>
        <begin position="1"/>
        <end position="24"/>
    </location>
</feature>
<sequence length="94" mass="9219">MNMNLKLVAFLFCTEFCLSGVVHAENAITPNSTATIPVSADQASSLKVVTVKCGHSGKDGQPGKDGNNGQGGKGGKGGKGGAAGKGGADVPCSN</sequence>